<dbReference type="KEGG" id="dmm:dnm_090000"/>
<dbReference type="EMBL" id="CP061800">
    <property type="protein sequence ID" value="QTA92907.1"/>
    <property type="molecule type" value="Genomic_DNA"/>
</dbReference>
<accession>A0A975GTE8</accession>
<sequence>MSESRKFSLRCPNYAMADPIKFQPYDLIILKNKNKYYQKLASNLPKI</sequence>
<reference evidence="1" key="1">
    <citation type="journal article" date="2021" name="Microb. Physiol.">
        <title>Proteogenomic Insights into the Physiology of Marine, Sulfate-Reducing, Filamentous Desulfonema limicola and Desulfonema magnum.</title>
        <authorList>
            <person name="Schnaars V."/>
            <person name="Wohlbrand L."/>
            <person name="Scheve S."/>
            <person name="Hinrichs C."/>
            <person name="Reinhardt R."/>
            <person name="Rabus R."/>
        </authorList>
    </citation>
    <scope>NUCLEOTIDE SEQUENCE</scope>
    <source>
        <strain evidence="1">4be13</strain>
    </source>
</reference>
<evidence type="ECO:0000313" key="2">
    <source>
        <dbReference type="Proteomes" id="UP000663722"/>
    </source>
</evidence>
<keyword evidence="2" id="KW-1185">Reference proteome</keyword>
<dbReference type="AlphaFoldDB" id="A0A975GTE8"/>
<dbReference type="Proteomes" id="UP000663722">
    <property type="component" value="Chromosome"/>
</dbReference>
<proteinExistence type="predicted"/>
<protein>
    <submittedName>
        <fullName evidence="1">Uncharacterized protein</fullName>
    </submittedName>
</protein>
<name>A0A975GTE8_9BACT</name>
<evidence type="ECO:0000313" key="1">
    <source>
        <dbReference type="EMBL" id="QTA92907.1"/>
    </source>
</evidence>
<organism evidence="1 2">
    <name type="scientific">Desulfonema magnum</name>
    <dbReference type="NCBI Taxonomy" id="45655"/>
    <lineage>
        <taxon>Bacteria</taxon>
        <taxon>Pseudomonadati</taxon>
        <taxon>Thermodesulfobacteriota</taxon>
        <taxon>Desulfobacteria</taxon>
        <taxon>Desulfobacterales</taxon>
        <taxon>Desulfococcaceae</taxon>
        <taxon>Desulfonema</taxon>
    </lineage>
</organism>
<gene>
    <name evidence="1" type="ORF">dnm_090000</name>
</gene>